<comment type="caution">
    <text evidence="1">The sequence shown here is derived from an EMBL/GenBank/DDBJ whole genome shotgun (WGS) entry which is preliminary data.</text>
</comment>
<dbReference type="Proteomes" id="UP001153069">
    <property type="component" value="Unassembled WGS sequence"/>
</dbReference>
<keyword evidence="2" id="KW-1185">Reference proteome</keyword>
<evidence type="ECO:0000313" key="1">
    <source>
        <dbReference type="EMBL" id="CAB9501992.1"/>
    </source>
</evidence>
<evidence type="ECO:0000313" key="2">
    <source>
        <dbReference type="Proteomes" id="UP001153069"/>
    </source>
</evidence>
<dbReference type="AlphaFoldDB" id="A0A9N8DEW5"/>
<proteinExistence type="predicted"/>
<reference evidence="1" key="1">
    <citation type="submission" date="2020-06" db="EMBL/GenBank/DDBJ databases">
        <authorList>
            <consortium name="Plant Systems Biology data submission"/>
        </authorList>
    </citation>
    <scope>NUCLEOTIDE SEQUENCE</scope>
    <source>
        <strain evidence="1">D6</strain>
    </source>
</reference>
<dbReference type="EMBL" id="CAICTM010000123">
    <property type="protein sequence ID" value="CAB9501992.1"/>
    <property type="molecule type" value="Genomic_DNA"/>
</dbReference>
<gene>
    <name evidence="1" type="ORF">SEMRO_124_G059860.1</name>
</gene>
<name>A0A9N8DEW5_9STRA</name>
<protein>
    <submittedName>
        <fullName evidence="1">Uncharacterized protein</fullName>
    </submittedName>
</protein>
<sequence length="129" mass="14531">MNGKMRVKPLEERYTLHVGETTYTIVSEEAGPIIPGEISEVAKGITWTPEEWPRQKLHEYILKLFPDKDTEENIGEDGCFTFLVAGENPAQARSRAERFFVPCLPHRLLILDFLLKDAIAMPAAAMDAS</sequence>
<organism evidence="1 2">
    <name type="scientific">Seminavis robusta</name>
    <dbReference type="NCBI Taxonomy" id="568900"/>
    <lineage>
        <taxon>Eukaryota</taxon>
        <taxon>Sar</taxon>
        <taxon>Stramenopiles</taxon>
        <taxon>Ochrophyta</taxon>
        <taxon>Bacillariophyta</taxon>
        <taxon>Bacillariophyceae</taxon>
        <taxon>Bacillariophycidae</taxon>
        <taxon>Naviculales</taxon>
        <taxon>Naviculaceae</taxon>
        <taxon>Seminavis</taxon>
    </lineage>
</organism>
<accession>A0A9N8DEW5</accession>